<organism evidence="1 2">
    <name type="scientific">Streptomyces luteolus</name>
    <dbReference type="NCBI Taxonomy" id="3043615"/>
    <lineage>
        <taxon>Bacteria</taxon>
        <taxon>Bacillati</taxon>
        <taxon>Actinomycetota</taxon>
        <taxon>Actinomycetes</taxon>
        <taxon>Kitasatosporales</taxon>
        <taxon>Streptomycetaceae</taxon>
        <taxon>Streptomyces</taxon>
    </lineage>
</organism>
<evidence type="ECO:0000313" key="1">
    <source>
        <dbReference type="EMBL" id="MDI3423352.1"/>
    </source>
</evidence>
<evidence type="ECO:0000313" key="2">
    <source>
        <dbReference type="Proteomes" id="UP001237105"/>
    </source>
</evidence>
<dbReference type="Gene3D" id="2.60.120.620">
    <property type="entry name" value="q2cbj1_9rhob like domain"/>
    <property type="match status" value="1"/>
</dbReference>
<reference evidence="1 2" key="1">
    <citation type="submission" date="2023-05" db="EMBL/GenBank/DDBJ databases">
        <title>Draft genome sequence of Streptomyces sp. B-S-A12 isolated from a cave soil in Thailand.</title>
        <authorList>
            <person name="Chamroensaksri N."/>
            <person name="Muangham S."/>
        </authorList>
    </citation>
    <scope>NUCLEOTIDE SEQUENCE [LARGE SCALE GENOMIC DNA]</scope>
    <source>
        <strain evidence="1 2">B-S-A12</strain>
    </source>
</reference>
<dbReference type="EMBL" id="JASCIS010000053">
    <property type="protein sequence ID" value="MDI3423352.1"/>
    <property type="molecule type" value="Genomic_DNA"/>
</dbReference>
<accession>A0ABT6T636</accession>
<keyword evidence="2" id="KW-1185">Reference proteome</keyword>
<gene>
    <name evidence="1" type="ORF">QIT00_33240</name>
</gene>
<comment type="caution">
    <text evidence="1">The sequence shown here is derived from an EMBL/GenBank/DDBJ whole genome shotgun (WGS) entry which is preliminary data.</text>
</comment>
<dbReference type="RefSeq" id="WP_282539196.1">
    <property type="nucleotide sequence ID" value="NZ_JASCIS010000053.1"/>
</dbReference>
<protein>
    <submittedName>
        <fullName evidence="1">Uncharacterized protein</fullName>
    </submittedName>
</protein>
<proteinExistence type="predicted"/>
<name>A0ABT6T636_9ACTN</name>
<dbReference type="Proteomes" id="UP001237105">
    <property type="component" value="Unassembled WGS sequence"/>
</dbReference>
<sequence length="194" mass="21717">MDAYLDEVERDRSSMAALFEGPGRAVPDLVDEYARHLAGEGIRLRVAEHQGRQAGLFKLRSRQRGGAYTLEPHTDASAFRAMPHLSGFEIQRVSRCYSALACVKNVAGGELVCWNITPDEESSQSMSSGPDPRYPQEALARFDRITIPIRTGDIYLFDVGKIHAVGQRHDEESTRLVAQWNMGVLDDTTILRWV</sequence>